<dbReference type="RefSeq" id="WP_127017285.1">
    <property type="nucleotide sequence ID" value="NZ_CP016379.1"/>
</dbReference>
<proteinExistence type="predicted"/>
<gene>
    <name evidence="2" type="ORF">BBF96_11360</name>
</gene>
<sequence length="467" mass="54095">MKLKLNILTYIIFWCIFFTTIGYAGEAELILDAGEIEWDGEYLTAKDGFELWLDDKYMKGDELYLDLDTKKYFFNHVSFTGCKKESPHYLIIAKGVKFYPEEKIIFSGVKVKIGKIVFPLPMNLVLKYRDGEYRFPNWFPEIFYSGEKGAGIRIKGFYDFSSDLYAETVLEATTTGDVSFKVKGNYKRGEKLILNAGADYDQEWTAELNGNYLIGYGFALGGGVEYDQEWAGNLILNWRQNKEGFRGSVNWSWKNDEEVYFGYLKNGWHSKINVSRNPSGKITPILEVNSPKLNLFGIDYSIMTGVTKVTEKTTTAELNKLYITTSFSDQYMLGQTKLGWSFNPTHVRVDNYGIAGKSKSNIWVQSSLGKRWNLRLGYGRTDRWGVILPAEFDEYTKEEYVEGRLMYHYRNELDEGWDLELKGQYSLESKEYTLGQMRVVRAYDCFDLKAEVDFIDLFIEMGVRLKY</sequence>
<organism evidence="2 3">
    <name type="scientific">Anoxybacter fermentans</name>
    <dbReference type="NCBI Taxonomy" id="1323375"/>
    <lineage>
        <taxon>Bacteria</taxon>
        <taxon>Bacillati</taxon>
        <taxon>Bacillota</taxon>
        <taxon>Clostridia</taxon>
        <taxon>Halanaerobiales</taxon>
        <taxon>Anoxybacter</taxon>
    </lineage>
</organism>
<keyword evidence="3" id="KW-1185">Reference proteome</keyword>
<dbReference type="AlphaFoldDB" id="A0A3Q9HRQ3"/>
<reference evidence="2 3" key="1">
    <citation type="submission" date="2016-07" db="EMBL/GenBank/DDBJ databases">
        <title>Genome and transcriptome analysis of iron-reducing fermentative bacteria Anoxybacter fermentans.</title>
        <authorList>
            <person name="Zeng X."/>
            <person name="Shao Z."/>
        </authorList>
    </citation>
    <scope>NUCLEOTIDE SEQUENCE [LARGE SCALE GENOMIC DNA]</scope>
    <source>
        <strain evidence="2 3">DY22613</strain>
    </source>
</reference>
<evidence type="ECO:0000313" key="3">
    <source>
        <dbReference type="Proteomes" id="UP000267250"/>
    </source>
</evidence>
<dbReference type="OrthoDB" id="2111759at2"/>
<dbReference type="EMBL" id="CP016379">
    <property type="protein sequence ID" value="AZR73936.1"/>
    <property type="molecule type" value="Genomic_DNA"/>
</dbReference>
<feature type="transmembrane region" description="Helical" evidence="1">
    <location>
        <begin position="7"/>
        <end position="25"/>
    </location>
</feature>
<keyword evidence="1" id="KW-0472">Membrane</keyword>
<accession>A0A3Q9HRQ3</accession>
<evidence type="ECO:0000256" key="1">
    <source>
        <dbReference type="SAM" id="Phobius"/>
    </source>
</evidence>
<keyword evidence="1" id="KW-0812">Transmembrane</keyword>
<protein>
    <submittedName>
        <fullName evidence="2">Uncharacterized protein</fullName>
    </submittedName>
</protein>
<evidence type="ECO:0000313" key="2">
    <source>
        <dbReference type="EMBL" id="AZR73936.1"/>
    </source>
</evidence>
<keyword evidence="1" id="KW-1133">Transmembrane helix</keyword>
<name>A0A3Q9HRQ3_9FIRM</name>
<dbReference type="Proteomes" id="UP000267250">
    <property type="component" value="Chromosome"/>
</dbReference>
<dbReference type="KEGG" id="aft:BBF96_11360"/>